<dbReference type="Proteomes" id="UP001162030">
    <property type="component" value="Chromosome"/>
</dbReference>
<reference evidence="1 2" key="1">
    <citation type="submission" date="2023-03" db="EMBL/GenBank/DDBJ databases">
        <authorList>
            <person name="Pearce D."/>
        </authorList>
    </citation>
    <scope>NUCLEOTIDE SEQUENCE [LARGE SCALE GENOMIC DNA]</scope>
    <source>
        <strain evidence="1">Msz</strain>
    </source>
</reference>
<organism evidence="1 2">
    <name type="scientific">Methylocaldum szegediense</name>
    <dbReference type="NCBI Taxonomy" id="73780"/>
    <lineage>
        <taxon>Bacteria</taxon>
        <taxon>Pseudomonadati</taxon>
        <taxon>Pseudomonadota</taxon>
        <taxon>Gammaproteobacteria</taxon>
        <taxon>Methylococcales</taxon>
        <taxon>Methylococcaceae</taxon>
        <taxon>Methylocaldum</taxon>
    </lineage>
</organism>
<evidence type="ECO:0000313" key="2">
    <source>
        <dbReference type="Proteomes" id="UP001162030"/>
    </source>
</evidence>
<dbReference type="EMBL" id="OX458333">
    <property type="protein sequence ID" value="CAI8852502.1"/>
    <property type="molecule type" value="Genomic_DNA"/>
</dbReference>
<gene>
    <name evidence="1" type="ORF">MSZNOR_2537</name>
</gene>
<keyword evidence="2" id="KW-1185">Reference proteome</keyword>
<accession>A0ABM9I2N8</accession>
<evidence type="ECO:0000313" key="1">
    <source>
        <dbReference type="EMBL" id="CAI8852502.1"/>
    </source>
</evidence>
<protein>
    <recommendedName>
        <fullName evidence="3">Transposase</fullName>
    </recommendedName>
</protein>
<sequence>MIRWPENISVHFFQVRTFLEEAIAARELKIWRQVRLPCIRKQKLTAKQLDRSETARKINGGIGTAT</sequence>
<name>A0ABM9I2N8_9GAMM</name>
<proteinExistence type="predicted"/>
<evidence type="ECO:0008006" key="3">
    <source>
        <dbReference type="Google" id="ProtNLM"/>
    </source>
</evidence>